<evidence type="ECO:0000256" key="3">
    <source>
        <dbReference type="ARBA" id="ARBA00022692"/>
    </source>
</evidence>
<reference evidence="7 8" key="1">
    <citation type="journal article" date="2018" name="Mol. Biol. Evol.">
        <title>Analysis of the draft genome of the red seaweed Gracilariopsis chorda provides insights into genome size evolution in Rhodophyta.</title>
        <authorList>
            <person name="Lee J."/>
            <person name="Yang E.C."/>
            <person name="Graf L."/>
            <person name="Yang J.H."/>
            <person name="Qiu H."/>
            <person name="Zel Zion U."/>
            <person name="Chan C.X."/>
            <person name="Stephens T.G."/>
            <person name="Weber A.P.M."/>
            <person name="Boo G.H."/>
            <person name="Boo S.M."/>
            <person name="Kim K.M."/>
            <person name="Shin Y."/>
            <person name="Jung M."/>
            <person name="Lee S.J."/>
            <person name="Yim H.S."/>
            <person name="Lee J.H."/>
            <person name="Bhattacharya D."/>
            <person name="Yoon H.S."/>
        </authorList>
    </citation>
    <scope>NUCLEOTIDE SEQUENCE [LARGE SCALE GENOMIC DNA]</scope>
    <source>
        <strain evidence="7 8">SKKU-2015</strain>
        <tissue evidence="7">Whole body</tissue>
    </source>
</reference>
<name>A0A2V3ILI8_9FLOR</name>
<feature type="transmembrane region" description="Helical" evidence="6">
    <location>
        <begin position="114"/>
        <end position="137"/>
    </location>
</feature>
<evidence type="ECO:0000256" key="2">
    <source>
        <dbReference type="ARBA" id="ARBA00022448"/>
    </source>
</evidence>
<keyword evidence="4 6" id="KW-1133">Transmembrane helix</keyword>
<keyword evidence="3 6" id="KW-0812">Transmembrane</keyword>
<accession>A0A2V3ILI8</accession>
<feature type="transmembrane region" description="Helical" evidence="6">
    <location>
        <begin position="331"/>
        <end position="350"/>
    </location>
</feature>
<dbReference type="PANTHER" id="PTHR19432:SF35">
    <property type="entry name" value="SOLUTE CARRIER FAMILY 45 MEMBER 3 ISOFORM X1"/>
    <property type="match status" value="1"/>
</dbReference>
<dbReference type="GO" id="GO:0016020">
    <property type="term" value="C:membrane"/>
    <property type="evidence" value="ECO:0007669"/>
    <property type="project" value="UniProtKB-SubCell"/>
</dbReference>
<proteinExistence type="predicted"/>
<dbReference type="Gene3D" id="1.20.1250.20">
    <property type="entry name" value="MFS general substrate transporter like domains"/>
    <property type="match status" value="1"/>
</dbReference>
<keyword evidence="8" id="KW-1185">Reference proteome</keyword>
<dbReference type="AlphaFoldDB" id="A0A2V3ILI8"/>
<protein>
    <submittedName>
        <fullName evidence="7">Sucrose transport protein SUC2</fullName>
    </submittedName>
</protein>
<evidence type="ECO:0000256" key="4">
    <source>
        <dbReference type="ARBA" id="ARBA00022989"/>
    </source>
</evidence>
<dbReference type="Pfam" id="PF13347">
    <property type="entry name" value="MFS_2"/>
    <property type="match status" value="1"/>
</dbReference>
<feature type="transmembrane region" description="Helical" evidence="6">
    <location>
        <begin position="223"/>
        <end position="242"/>
    </location>
</feature>
<keyword evidence="2" id="KW-0813">Transport</keyword>
<evidence type="ECO:0000313" key="8">
    <source>
        <dbReference type="Proteomes" id="UP000247409"/>
    </source>
</evidence>
<gene>
    <name evidence="7" type="ORF">BWQ96_07330</name>
</gene>
<feature type="transmembrane region" description="Helical" evidence="6">
    <location>
        <begin position="149"/>
        <end position="169"/>
    </location>
</feature>
<feature type="transmembrane region" description="Helical" evidence="6">
    <location>
        <begin position="42"/>
        <end position="62"/>
    </location>
</feature>
<evidence type="ECO:0000256" key="5">
    <source>
        <dbReference type="ARBA" id="ARBA00023136"/>
    </source>
</evidence>
<evidence type="ECO:0000313" key="7">
    <source>
        <dbReference type="EMBL" id="PXF42952.1"/>
    </source>
</evidence>
<feature type="transmembrane region" description="Helical" evidence="6">
    <location>
        <begin position="444"/>
        <end position="464"/>
    </location>
</feature>
<dbReference type="EMBL" id="NBIV01000144">
    <property type="protein sequence ID" value="PXF42952.1"/>
    <property type="molecule type" value="Genomic_DNA"/>
</dbReference>
<dbReference type="GO" id="GO:0008506">
    <property type="term" value="F:sucrose:proton symporter activity"/>
    <property type="evidence" value="ECO:0007669"/>
    <property type="project" value="TreeGrafter"/>
</dbReference>
<dbReference type="PANTHER" id="PTHR19432">
    <property type="entry name" value="SUGAR TRANSPORTER"/>
    <property type="match status" value="1"/>
</dbReference>
<organism evidence="7 8">
    <name type="scientific">Gracilariopsis chorda</name>
    <dbReference type="NCBI Taxonomy" id="448386"/>
    <lineage>
        <taxon>Eukaryota</taxon>
        <taxon>Rhodophyta</taxon>
        <taxon>Florideophyceae</taxon>
        <taxon>Rhodymeniophycidae</taxon>
        <taxon>Gracilariales</taxon>
        <taxon>Gracilariaceae</taxon>
        <taxon>Gracilariopsis</taxon>
    </lineage>
</organism>
<dbReference type="Proteomes" id="UP000247409">
    <property type="component" value="Unassembled WGS sequence"/>
</dbReference>
<sequence length="468" mass="50036">MGTVDAPDVYTRVPVDESQSSPEASSEELCGESSAHRRVSLAYIYVLCVASFGINVAWALEFATVTPFFESGLGATDFVSHAVWIVGPLSGLIVAPIVGALSDSCTSRFGRRRPFIVAGMVATVVGMLCFSSAREIAAWAFPPTTSANAHSLASLIIAMSAFCILDLAINTTMWPVRALQGDLLPPIEQHRVQSASVVLGSLGDLAANALIDSFDQPLTHIRFCYFVAALVYTCSVMVLLVIGREEPLDPDAAQTQNAPSNIFSYLRSIPGWLWRIGGTYALGFFTLFCAMPYASSWLGSSVLGGNPKAKKGSAAEATYEKGVKIYGKASLLRALVQIAFAAVYPFLLRFISPGKLMGVCFGTFGIFLAILSSTKSMEYGELIIVLLGFPGAAHFTLPTGLTVEYSDETNRGRHLGALNCFAVVPQLIDTTYTGWVSEKFGESAVMKIGAVWGILTGISGFLFMKVEG</sequence>
<feature type="transmembrane region" description="Helical" evidence="6">
    <location>
        <begin position="272"/>
        <end position="294"/>
    </location>
</feature>
<comment type="caution">
    <text evidence="7">The sequence shown here is derived from an EMBL/GenBank/DDBJ whole genome shotgun (WGS) entry which is preliminary data.</text>
</comment>
<evidence type="ECO:0000256" key="6">
    <source>
        <dbReference type="SAM" id="Phobius"/>
    </source>
</evidence>
<feature type="transmembrane region" description="Helical" evidence="6">
    <location>
        <begin position="379"/>
        <end position="397"/>
    </location>
</feature>
<feature type="transmembrane region" description="Helical" evidence="6">
    <location>
        <begin position="82"/>
        <end position="102"/>
    </location>
</feature>
<dbReference type="InterPro" id="IPR036259">
    <property type="entry name" value="MFS_trans_sf"/>
</dbReference>
<evidence type="ECO:0000256" key="1">
    <source>
        <dbReference type="ARBA" id="ARBA00004141"/>
    </source>
</evidence>
<dbReference type="OrthoDB" id="4344at2759"/>
<keyword evidence="5 6" id="KW-0472">Membrane</keyword>
<feature type="transmembrane region" description="Helical" evidence="6">
    <location>
        <begin position="356"/>
        <end position="372"/>
    </location>
</feature>
<dbReference type="SUPFAM" id="SSF103473">
    <property type="entry name" value="MFS general substrate transporter"/>
    <property type="match status" value="1"/>
</dbReference>
<comment type="subcellular location">
    <subcellularLocation>
        <location evidence="1">Membrane</location>
        <topology evidence="1">Multi-pass membrane protein</topology>
    </subcellularLocation>
</comment>